<dbReference type="AlphaFoldDB" id="A0A2D2Q439"/>
<dbReference type="Proteomes" id="UP000231057">
    <property type="component" value="Chromosome"/>
</dbReference>
<dbReference type="EMBL" id="CP018092">
    <property type="protein sequence ID" value="ATS19266.1"/>
    <property type="molecule type" value="Genomic_DNA"/>
</dbReference>
<evidence type="ECO:0000313" key="1">
    <source>
        <dbReference type="EMBL" id="ATS19266.1"/>
    </source>
</evidence>
<reference evidence="1 2" key="1">
    <citation type="submission" date="2016-11" db="EMBL/GenBank/DDBJ databases">
        <title>Complete genome sequence of thermophilic cyanobacteria strain Synechococcus sp. PCC6715.</title>
        <authorList>
            <person name="Tang J."/>
            <person name="Daroch M."/>
            <person name="Liang Y."/>
            <person name="Jiang D."/>
            <person name="Shah M."/>
        </authorList>
    </citation>
    <scope>NUCLEOTIDE SEQUENCE [LARGE SCALE GENOMIC DNA]</scope>
    <source>
        <strain evidence="1 2">PCC 6715</strain>
    </source>
</reference>
<protein>
    <submittedName>
        <fullName evidence="1">Uncharacterized protein</fullName>
    </submittedName>
</protein>
<evidence type="ECO:0000313" key="2">
    <source>
        <dbReference type="Proteomes" id="UP000231057"/>
    </source>
</evidence>
<reference evidence="2" key="2">
    <citation type="journal article" date="2022" name="Front. Microbiol.">
        <title>Comparative Genomic Analysis Revealed Distinct Molecular Components and Organization of CO2-Concentrating Mechanism in Thermophilic Cyanobacteria.</title>
        <authorList>
            <person name="Tang J."/>
            <person name="Zhou H."/>
            <person name="Yao D."/>
            <person name="Riaz S."/>
            <person name="You D."/>
            <person name="Klepacz-Smolka A."/>
            <person name="Daroch M."/>
        </authorList>
    </citation>
    <scope>NUCLEOTIDE SEQUENCE [LARGE SCALE GENOMIC DNA]</scope>
    <source>
        <strain evidence="2">PCC 6715</strain>
    </source>
</reference>
<name>A0A2D2Q439_PARLV</name>
<accession>A0A2D2Q439</accession>
<proteinExistence type="predicted"/>
<dbReference type="KEGG" id="slw:BRW62_11555"/>
<keyword evidence="2" id="KW-1185">Reference proteome</keyword>
<organism evidence="1 2">
    <name type="scientific">Parathermosynechococcus lividus PCC 6715</name>
    <dbReference type="NCBI Taxonomy" id="1917166"/>
    <lineage>
        <taxon>Bacteria</taxon>
        <taxon>Bacillati</taxon>
        <taxon>Cyanobacteriota</taxon>
        <taxon>Cyanophyceae</taxon>
        <taxon>Acaryochloridales</taxon>
        <taxon>Thermosynechococcaceae</taxon>
        <taxon>Parathermosynechococcus</taxon>
    </lineage>
</organism>
<gene>
    <name evidence="1" type="ORF">BRW62_11555</name>
</gene>
<sequence length="69" mass="7882">MEPSKIPPIMEMMQMDLIHTTLQRPTTPNNLDHVVEEYLRQQGRPLRWAITAVSPQTLTIEAVILKDGS</sequence>